<gene>
    <name evidence="4" type="ORF">V9T40_002905</name>
</gene>
<dbReference type="Proteomes" id="UP001367676">
    <property type="component" value="Unassembled WGS sequence"/>
</dbReference>
<evidence type="ECO:0000256" key="2">
    <source>
        <dbReference type="SAM" id="Phobius"/>
    </source>
</evidence>
<organism evidence="4 5">
    <name type="scientific">Parthenolecanium corni</name>
    <dbReference type="NCBI Taxonomy" id="536013"/>
    <lineage>
        <taxon>Eukaryota</taxon>
        <taxon>Metazoa</taxon>
        <taxon>Ecdysozoa</taxon>
        <taxon>Arthropoda</taxon>
        <taxon>Hexapoda</taxon>
        <taxon>Insecta</taxon>
        <taxon>Pterygota</taxon>
        <taxon>Neoptera</taxon>
        <taxon>Paraneoptera</taxon>
        <taxon>Hemiptera</taxon>
        <taxon>Sternorrhyncha</taxon>
        <taxon>Coccoidea</taxon>
        <taxon>Coccidae</taxon>
        <taxon>Parthenolecanium</taxon>
    </lineage>
</organism>
<protein>
    <submittedName>
        <fullName evidence="4">Uncharacterized protein</fullName>
    </submittedName>
</protein>
<keyword evidence="5" id="KW-1185">Reference proteome</keyword>
<evidence type="ECO:0000256" key="1">
    <source>
        <dbReference type="SAM" id="MobiDB-lite"/>
    </source>
</evidence>
<feature type="signal peptide" evidence="3">
    <location>
        <begin position="1"/>
        <end position="21"/>
    </location>
</feature>
<feature type="region of interest" description="Disordered" evidence="1">
    <location>
        <begin position="192"/>
        <end position="211"/>
    </location>
</feature>
<feature type="transmembrane region" description="Helical" evidence="2">
    <location>
        <begin position="291"/>
        <end position="311"/>
    </location>
</feature>
<reference evidence="4 5" key="1">
    <citation type="submission" date="2024-03" db="EMBL/GenBank/DDBJ databases">
        <title>Adaptation during the transition from Ophiocordyceps entomopathogen to insect associate is accompanied by gene loss and intensified selection.</title>
        <authorList>
            <person name="Ward C.M."/>
            <person name="Onetto C.A."/>
            <person name="Borneman A.R."/>
        </authorList>
    </citation>
    <scope>NUCLEOTIDE SEQUENCE [LARGE SCALE GENOMIC DNA]</scope>
    <source>
        <strain evidence="4">AWRI1</strain>
        <tissue evidence="4">Single Adult Female</tissue>
    </source>
</reference>
<dbReference type="InterPro" id="IPR012464">
    <property type="entry name" value="DUF1676"/>
</dbReference>
<evidence type="ECO:0000313" key="4">
    <source>
        <dbReference type="EMBL" id="KAK7591292.1"/>
    </source>
</evidence>
<feature type="compositionally biased region" description="Acidic residues" evidence="1">
    <location>
        <begin position="192"/>
        <end position="204"/>
    </location>
</feature>
<sequence length="317" mass="35818">MSVFCLLIIYVFCEFIEITYCVSEPNSTSWSTINLLVDSRELKNGFPKAVHTTETYGIIIKSSNSSNFSASTASTPNLWTKIEISEPPERTTAKTSLLQPLVKYHAKLGAAMNQSRETVKNRTTSSEELVERTTTKIRSMAAENASTEVPRKGVNGETGHAFFYDDDDDDDDDYYDDDDDYEDDGYRIKNQEEEEEEVEEEVIEPAEPHAEEPIEAAETEAQEEYESYPETRPPIILRTRRKNKPKRGKKHTTVKVKDFKKLRKFLLPLLLAYKLKFFTLVPLLLGGLVLIVATTGFAGFFFALFAVGLGLKTGGQH</sequence>
<name>A0AAN9TGZ3_9HEMI</name>
<evidence type="ECO:0000256" key="3">
    <source>
        <dbReference type="SAM" id="SignalP"/>
    </source>
</evidence>
<proteinExistence type="predicted"/>
<feature type="chain" id="PRO_5042933849" evidence="3">
    <location>
        <begin position="22"/>
        <end position="317"/>
    </location>
</feature>
<comment type="caution">
    <text evidence="4">The sequence shown here is derived from an EMBL/GenBank/DDBJ whole genome shotgun (WGS) entry which is preliminary data.</text>
</comment>
<keyword evidence="2" id="KW-1133">Transmembrane helix</keyword>
<dbReference type="AlphaFoldDB" id="A0AAN9TGZ3"/>
<dbReference type="Pfam" id="PF07898">
    <property type="entry name" value="DUF1676"/>
    <property type="match status" value="1"/>
</dbReference>
<feature type="region of interest" description="Disordered" evidence="1">
    <location>
        <begin position="141"/>
        <end position="184"/>
    </location>
</feature>
<dbReference type="EMBL" id="JBBCAQ010000022">
    <property type="protein sequence ID" value="KAK7591292.1"/>
    <property type="molecule type" value="Genomic_DNA"/>
</dbReference>
<evidence type="ECO:0000313" key="5">
    <source>
        <dbReference type="Proteomes" id="UP001367676"/>
    </source>
</evidence>
<accession>A0AAN9TGZ3</accession>
<keyword evidence="2" id="KW-0812">Transmembrane</keyword>
<feature type="compositionally biased region" description="Acidic residues" evidence="1">
    <location>
        <begin position="164"/>
        <end position="183"/>
    </location>
</feature>
<keyword evidence="3" id="KW-0732">Signal</keyword>
<keyword evidence="2" id="KW-0472">Membrane</keyword>